<dbReference type="InterPro" id="IPR011006">
    <property type="entry name" value="CheY-like_superfamily"/>
</dbReference>
<dbReference type="SMART" id="SM00448">
    <property type="entry name" value="REC"/>
    <property type="match status" value="1"/>
</dbReference>
<dbReference type="PANTHER" id="PTHR48111">
    <property type="entry name" value="REGULATOR OF RPOS"/>
    <property type="match status" value="1"/>
</dbReference>
<keyword evidence="4" id="KW-0804">Transcription</keyword>
<feature type="domain" description="Response regulatory" evidence="8">
    <location>
        <begin position="2"/>
        <end position="116"/>
    </location>
</feature>
<evidence type="ECO:0000256" key="6">
    <source>
        <dbReference type="PROSITE-ProRule" id="PRU00169"/>
    </source>
</evidence>
<dbReference type="InterPro" id="IPR001867">
    <property type="entry name" value="OmpR/PhoB-type_DNA-bd"/>
</dbReference>
<dbReference type="Gene3D" id="3.40.50.2300">
    <property type="match status" value="1"/>
</dbReference>
<dbReference type="CDD" id="cd00383">
    <property type="entry name" value="trans_reg_C"/>
    <property type="match status" value="1"/>
</dbReference>
<organism evidence="10 11">
    <name type="scientific">Pseudoflavonifractor hominis</name>
    <dbReference type="NCBI Taxonomy" id="2763059"/>
    <lineage>
        <taxon>Bacteria</taxon>
        <taxon>Bacillati</taxon>
        <taxon>Bacillota</taxon>
        <taxon>Clostridia</taxon>
        <taxon>Eubacteriales</taxon>
        <taxon>Oscillospiraceae</taxon>
        <taxon>Pseudoflavonifractor</taxon>
    </lineage>
</organism>
<dbReference type="SUPFAM" id="SSF52172">
    <property type="entry name" value="CheY-like"/>
    <property type="match status" value="1"/>
</dbReference>
<evidence type="ECO:0000256" key="1">
    <source>
        <dbReference type="ARBA" id="ARBA00018672"/>
    </source>
</evidence>
<dbReference type="InterPro" id="IPR039420">
    <property type="entry name" value="WalR-like"/>
</dbReference>
<protein>
    <recommendedName>
        <fullName evidence="1">Stage 0 sporulation protein A homolog</fullName>
    </recommendedName>
</protein>
<keyword evidence="3 7" id="KW-0238">DNA-binding</keyword>
<evidence type="ECO:0000256" key="7">
    <source>
        <dbReference type="PROSITE-ProRule" id="PRU01091"/>
    </source>
</evidence>
<evidence type="ECO:0000256" key="2">
    <source>
        <dbReference type="ARBA" id="ARBA00023015"/>
    </source>
</evidence>
<evidence type="ECO:0000313" key="10">
    <source>
        <dbReference type="EMBL" id="MBC5730456.1"/>
    </source>
</evidence>
<feature type="modified residue" description="4-aspartylphosphate" evidence="6">
    <location>
        <position position="51"/>
    </location>
</feature>
<dbReference type="PANTHER" id="PTHR48111:SF36">
    <property type="entry name" value="TRANSCRIPTIONAL REGULATORY PROTEIN CUTR"/>
    <property type="match status" value="1"/>
</dbReference>
<keyword evidence="2" id="KW-0805">Transcription regulation</keyword>
<accession>A0ABR7HSM4</accession>
<dbReference type="Gene3D" id="1.10.10.10">
    <property type="entry name" value="Winged helix-like DNA-binding domain superfamily/Winged helix DNA-binding domain"/>
    <property type="match status" value="1"/>
</dbReference>
<evidence type="ECO:0000259" key="8">
    <source>
        <dbReference type="PROSITE" id="PS50110"/>
    </source>
</evidence>
<dbReference type="InterPro" id="IPR036388">
    <property type="entry name" value="WH-like_DNA-bd_sf"/>
</dbReference>
<evidence type="ECO:0000256" key="3">
    <source>
        <dbReference type="ARBA" id="ARBA00023125"/>
    </source>
</evidence>
<feature type="domain" description="OmpR/PhoB-type" evidence="9">
    <location>
        <begin position="124"/>
        <end position="222"/>
    </location>
</feature>
<dbReference type="RefSeq" id="WP_101691918.1">
    <property type="nucleotide sequence ID" value="NZ_JACOPR010000003.1"/>
</dbReference>
<feature type="DNA-binding region" description="OmpR/PhoB-type" evidence="7">
    <location>
        <begin position="124"/>
        <end position="222"/>
    </location>
</feature>
<gene>
    <name evidence="10" type="ORF">H8S34_06370</name>
</gene>
<dbReference type="Gene3D" id="6.10.250.690">
    <property type="match status" value="1"/>
</dbReference>
<dbReference type="Pfam" id="PF00486">
    <property type="entry name" value="Trans_reg_C"/>
    <property type="match status" value="1"/>
</dbReference>
<reference evidence="10 11" key="1">
    <citation type="submission" date="2020-08" db="EMBL/GenBank/DDBJ databases">
        <title>Genome public.</title>
        <authorList>
            <person name="Liu C."/>
            <person name="Sun Q."/>
        </authorList>
    </citation>
    <scope>NUCLEOTIDE SEQUENCE [LARGE SCALE GENOMIC DNA]</scope>
    <source>
        <strain evidence="10 11">New-38</strain>
    </source>
</reference>
<name>A0ABR7HSM4_9FIRM</name>
<dbReference type="PROSITE" id="PS51755">
    <property type="entry name" value="OMPR_PHOB"/>
    <property type="match status" value="1"/>
</dbReference>
<dbReference type="EMBL" id="JACOPR010000003">
    <property type="protein sequence ID" value="MBC5730456.1"/>
    <property type="molecule type" value="Genomic_DNA"/>
</dbReference>
<sequence>MKIFVVEDERQLCDDIAEDLELERYTVERCYDGLEAWERILVESYDLVILDLNLPGMDGLDILRAVRREKPEQRVLILSARSTLADRVAGLDLGADDYLTKPFALEELEARVRALLRRDFASRDTALVVGPLTLDTQRREISAEGLPLSLTRKEFGILEYLMLRAGQAVSQEELLEHIWEAESNPFSHAVRMHISSLRKKLRTALGYDPIVTKIGQGYRLEVRT</sequence>
<evidence type="ECO:0000313" key="11">
    <source>
        <dbReference type="Proteomes" id="UP000660021"/>
    </source>
</evidence>
<evidence type="ECO:0000259" key="9">
    <source>
        <dbReference type="PROSITE" id="PS51755"/>
    </source>
</evidence>
<evidence type="ECO:0000256" key="4">
    <source>
        <dbReference type="ARBA" id="ARBA00023163"/>
    </source>
</evidence>
<comment type="caution">
    <text evidence="10">The sequence shown here is derived from an EMBL/GenBank/DDBJ whole genome shotgun (WGS) entry which is preliminary data.</text>
</comment>
<keyword evidence="11" id="KW-1185">Reference proteome</keyword>
<dbReference type="InterPro" id="IPR001789">
    <property type="entry name" value="Sig_transdc_resp-reg_receiver"/>
</dbReference>
<evidence type="ECO:0000256" key="5">
    <source>
        <dbReference type="ARBA" id="ARBA00024867"/>
    </source>
</evidence>
<dbReference type="PROSITE" id="PS50110">
    <property type="entry name" value="RESPONSE_REGULATORY"/>
    <property type="match status" value="1"/>
</dbReference>
<comment type="function">
    <text evidence="5">May play the central regulatory role in sporulation. It may be an element of the effector pathway responsible for the activation of sporulation genes in response to nutritional stress. Spo0A may act in concert with spo0H (a sigma factor) to control the expression of some genes that are critical to the sporulation process.</text>
</comment>
<keyword evidence="6" id="KW-0597">Phosphoprotein</keyword>
<proteinExistence type="predicted"/>
<dbReference type="Pfam" id="PF00072">
    <property type="entry name" value="Response_reg"/>
    <property type="match status" value="1"/>
</dbReference>
<dbReference type="SMART" id="SM00862">
    <property type="entry name" value="Trans_reg_C"/>
    <property type="match status" value="1"/>
</dbReference>
<dbReference type="Proteomes" id="UP000660021">
    <property type="component" value="Unassembled WGS sequence"/>
</dbReference>